<name>A0AAD7D8W6_MYCRO</name>
<organism evidence="2 3">
    <name type="scientific">Mycena rosella</name>
    <name type="common">Pink bonnet</name>
    <name type="synonym">Agaricus rosellus</name>
    <dbReference type="NCBI Taxonomy" id="1033263"/>
    <lineage>
        <taxon>Eukaryota</taxon>
        <taxon>Fungi</taxon>
        <taxon>Dikarya</taxon>
        <taxon>Basidiomycota</taxon>
        <taxon>Agaricomycotina</taxon>
        <taxon>Agaricomycetes</taxon>
        <taxon>Agaricomycetidae</taxon>
        <taxon>Agaricales</taxon>
        <taxon>Marasmiineae</taxon>
        <taxon>Mycenaceae</taxon>
        <taxon>Mycena</taxon>
    </lineage>
</organism>
<sequence>MSESSDMAVLAEDLLADLVKGIQTAPMSGPAATTTDLRGLLSMTRRSLFATTGLVAGQREDYRTATLAICELRDEVAERIAALSDDVLNATVQLEGTLEDNVRVLRMMGSTEEQLTSLAIAVANSTQDPATARTAALFAPVGVPADENATRAETLGADAPIRHAHFDNSKQRTRRTHLWVLPSALPQEQSGWAALDWFTSEVEPIDRESDIAHDLASILCAMHERFVTSATAQQATKDLKQCATIQPRVLRSSYSRTMPEYGLGTSSLELPSRPCTRAEGTSGGIVAAARVPRQVLALPHRINGPGPTGLLIKIHEVPAPALGAASWVTYKLTRSAATASASAARPRVGAQRVLESYSDKADEIDGHGDHEGAHENPAYEVEDILGDHPEDNDPHQAPDIDEIFDDADPDNIRVGAMRYTGSMRVEPIVETPSRACSLLGNPATIPCGPTRRDNIRPTSWRTEPITGTEKGWTPMPMANAVAAIRAEEEARAEWIRAHDAQPTVVLGFSQNSCNIEGLRSVRLGSVPMDPQSRTATVLDEAARLNARLQSNLSRNLARLEHREECIHRAQQDIAEEQTRRTLVREGLISVESTTTTMDTISISSDKDGDDQPSPLVPHDWQSAELSPSESEGSPPPGYPGSPHSSEEYFTAGQRASQSDVPSFRRPGATNTGLASRSIRENNTMSSSEVTPSSVMVSAGPPADELILHAMEIIDSRNGGRSELPEFHPRNPEFMDEHRATMKLAIREAAEFYKVSKAAIEGALASDARIEHGLGGEIIRNVDGFLDTEPKLLVGRVFHPELASSGPDGDDTGALPGFRAHVLSQRIEHLSNLGCVGSRSKINYGTHVPVTLGGSAATYTSTKSTWTDFGAHEICFKNGSIIKVFTSLEEASLVASCKGDDKGAPRK</sequence>
<reference evidence="2" key="1">
    <citation type="submission" date="2023-03" db="EMBL/GenBank/DDBJ databases">
        <title>Massive genome expansion in bonnet fungi (Mycena s.s.) driven by repeated elements and novel gene families across ecological guilds.</title>
        <authorList>
            <consortium name="Lawrence Berkeley National Laboratory"/>
            <person name="Harder C.B."/>
            <person name="Miyauchi S."/>
            <person name="Viragh M."/>
            <person name="Kuo A."/>
            <person name="Thoen E."/>
            <person name="Andreopoulos B."/>
            <person name="Lu D."/>
            <person name="Skrede I."/>
            <person name="Drula E."/>
            <person name="Henrissat B."/>
            <person name="Morin E."/>
            <person name="Kohler A."/>
            <person name="Barry K."/>
            <person name="LaButti K."/>
            <person name="Morin E."/>
            <person name="Salamov A."/>
            <person name="Lipzen A."/>
            <person name="Mereny Z."/>
            <person name="Hegedus B."/>
            <person name="Baldrian P."/>
            <person name="Stursova M."/>
            <person name="Weitz H."/>
            <person name="Taylor A."/>
            <person name="Grigoriev I.V."/>
            <person name="Nagy L.G."/>
            <person name="Martin F."/>
            <person name="Kauserud H."/>
        </authorList>
    </citation>
    <scope>NUCLEOTIDE SEQUENCE</scope>
    <source>
        <strain evidence="2">CBHHK067</strain>
    </source>
</reference>
<protein>
    <submittedName>
        <fullName evidence="2">Uncharacterized protein</fullName>
    </submittedName>
</protein>
<comment type="caution">
    <text evidence="2">The sequence shown here is derived from an EMBL/GenBank/DDBJ whole genome shotgun (WGS) entry which is preliminary data.</text>
</comment>
<feature type="region of interest" description="Disordered" evidence="1">
    <location>
        <begin position="447"/>
        <end position="473"/>
    </location>
</feature>
<proteinExistence type="predicted"/>
<evidence type="ECO:0000313" key="3">
    <source>
        <dbReference type="Proteomes" id="UP001221757"/>
    </source>
</evidence>
<keyword evidence="3" id="KW-1185">Reference proteome</keyword>
<evidence type="ECO:0000313" key="2">
    <source>
        <dbReference type="EMBL" id="KAJ7683837.1"/>
    </source>
</evidence>
<accession>A0AAD7D8W6</accession>
<evidence type="ECO:0000256" key="1">
    <source>
        <dbReference type="SAM" id="MobiDB-lite"/>
    </source>
</evidence>
<dbReference type="EMBL" id="JARKIE010000104">
    <property type="protein sequence ID" value="KAJ7683837.1"/>
    <property type="molecule type" value="Genomic_DNA"/>
</dbReference>
<gene>
    <name evidence="2" type="ORF">B0H17DRAFT_1137460</name>
</gene>
<dbReference type="AlphaFoldDB" id="A0AAD7D8W6"/>
<feature type="compositionally biased region" description="Low complexity" evidence="1">
    <location>
        <begin position="622"/>
        <end position="632"/>
    </location>
</feature>
<feature type="compositionally biased region" description="Polar residues" evidence="1">
    <location>
        <begin position="668"/>
        <end position="695"/>
    </location>
</feature>
<feature type="region of interest" description="Disordered" evidence="1">
    <location>
        <begin position="595"/>
        <end position="695"/>
    </location>
</feature>
<dbReference type="Proteomes" id="UP001221757">
    <property type="component" value="Unassembled WGS sequence"/>
</dbReference>